<dbReference type="AlphaFoldDB" id="A0A1H9P513"/>
<evidence type="ECO:0000313" key="3">
    <source>
        <dbReference type="Proteomes" id="UP000199051"/>
    </source>
</evidence>
<evidence type="ECO:0000256" key="1">
    <source>
        <dbReference type="SAM" id="Phobius"/>
    </source>
</evidence>
<proteinExistence type="predicted"/>
<feature type="transmembrane region" description="Helical" evidence="1">
    <location>
        <begin position="393"/>
        <end position="418"/>
    </location>
</feature>
<keyword evidence="1" id="KW-0472">Membrane</keyword>
<feature type="transmembrane region" description="Helical" evidence="1">
    <location>
        <begin position="21"/>
        <end position="43"/>
    </location>
</feature>
<feature type="transmembrane region" description="Helical" evidence="1">
    <location>
        <begin position="55"/>
        <end position="73"/>
    </location>
</feature>
<feature type="transmembrane region" description="Helical" evidence="1">
    <location>
        <begin position="293"/>
        <end position="314"/>
    </location>
</feature>
<reference evidence="3" key="1">
    <citation type="submission" date="2016-10" db="EMBL/GenBank/DDBJ databases">
        <authorList>
            <person name="Varghese N."/>
            <person name="Submissions S."/>
        </authorList>
    </citation>
    <scope>NUCLEOTIDE SEQUENCE [LARGE SCALE GENOMIC DNA]</scope>
    <source>
        <strain evidence="3">DSM 44260</strain>
    </source>
</reference>
<organism evidence="2 3">
    <name type="scientific">Actinokineospora terrae</name>
    <dbReference type="NCBI Taxonomy" id="155974"/>
    <lineage>
        <taxon>Bacteria</taxon>
        <taxon>Bacillati</taxon>
        <taxon>Actinomycetota</taxon>
        <taxon>Actinomycetes</taxon>
        <taxon>Pseudonocardiales</taxon>
        <taxon>Pseudonocardiaceae</taxon>
        <taxon>Actinokineospora</taxon>
    </lineage>
</organism>
<keyword evidence="1" id="KW-0812">Transmembrane</keyword>
<feature type="transmembrane region" description="Helical" evidence="1">
    <location>
        <begin position="225"/>
        <end position="247"/>
    </location>
</feature>
<feature type="transmembrane region" description="Helical" evidence="1">
    <location>
        <begin position="576"/>
        <end position="600"/>
    </location>
</feature>
<feature type="transmembrane region" description="Helical" evidence="1">
    <location>
        <begin position="366"/>
        <end position="387"/>
    </location>
</feature>
<dbReference type="EMBL" id="FOGI01000003">
    <property type="protein sequence ID" value="SER42919.1"/>
    <property type="molecule type" value="Genomic_DNA"/>
</dbReference>
<feature type="transmembrane region" description="Helical" evidence="1">
    <location>
        <begin position="534"/>
        <end position="556"/>
    </location>
</feature>
<feature type="transmembrane region" description="Helical" evidence="1">
    <location>
        <begin position="472"/>
        <end position="493"/>
    </location>
</feature>
<sequence>MAGVLIRMKLAVLRHTIAGPRATWMLTGGLAGLAIAAGTIALATTDAAAGTVADLLAVTFTIWALGWMLGPAFGGDPVLRAEQFALEPVPRTRLAIGLLGAAFVGVTTVVTLIAFTALVVYAARLGAAAVVVSIPAVLLQLTLVVLLSRLAARFFGALARSRTGAAVTAVITATMMVLSQSGWVVFIALDVVLQTGFSRAFSLTVRALPSSWGVVAVEAAGRGDWLWVVGPLVALAVLVVLLVVLWGRVLGPQRLARPVVRGSTAESAARWADRGPVAAVYVKEVRTWLRDPLRVQGLLVAPVFAILSGLLPLMFDSTGFLPFVGAITALLAATTSANLYGQDGTALWLTLMVPGTELADVRGRQLAWLTWFGPLSLVLTVVGTAIHGDLWPWALAATTAILGGGAGLVLLVAVDQLVPGPDPHRAKNSPLEHGDVTGQGFVALFLVFAAATPALSVVLAGELLDLPLLSWAGGPAGVLTGLVAYWVLGGVAAKRLVARGPELLYLMRAGKEHEAALSAETSVIKAMPRHRRGLLWTSFFIGCLATFPQGLVPLGMKLSGEIERVWFLALYLPEGLQWPVIALMLLLGLSAFGLAGWVYLVESRKLKARLERKARERERIAEPVSVG</sequence>
<dbReference type="Proteomes" id="UP000199051">
    <property type="component" value="Unassembled WGS sequence"/>
</dbReference>
<name>A0A1H9P513_9PSEU</name>
<keyword evidence="1" id="KW-1133">Transmembrane helix</keyword>
<feature type="transmembrane region" description="Helical" evidence="1">
    <location>
        <begin position="439"/>
        <end position="460"/>
    </location>
</feature>
<feature type="transmembrane region" description="Helical" evidence="1">
    <location>
        <begin position="164"/>
        <end position="189"/>
    </location>
</feature>
<dbReference type="STRING" id="155974.SAMN04487818_103283"/>
<dbReference type="RefSeq" id="WP_092775714.1">
    <property type="nucleotide sequence ID" value="NZ_FOGI01000003.1"/>
</dbReference>
<accession>A0A1H9P513</accession>
<gene>
    <name evidence="2" type="ORF">SAMN04487818_103283</name>
</gene>
<feature type="transmembrane region" description="Helical" evidence="1">
    <location>
        <begin position="127"/>
        <end position="152"/>
    </location>
</feature>
<feature type="transmembrane region" description="Helical" evidence="1">
    <location>
        <begin position="320"/>
        <end position="340"/>
    </location>
</feature>
<feature type="transmembrane region" description="Helical" evidence="1">
    <location>
        <begin position="94"/>
        <end position="121"/>
    </location>
</feature>
<protein>
    <submittedName>
        <fullName evidence="2">ABC-2 type transport system permease protein</fullName>
    </submittedName>
</protein>
<evidence type="ECO:0000313" key="2">
    <source>
        <dbReference type="EMBL" id="SER42919.1"/>
    </source>
</evidence>
<keyword evidence="3" id="KW-1185">Reference proteome</keyword>